<organism evidence="2 3">
    <name type="scientific">Populus trichocarpa</name>
    <name type="common">Western balsam poplar</name>
    <name type="synonym">Populus balsamifera subsp. trichocarpa</name>
    <dbReference type="NCBI Taxonomy" id="3694"/>
    <lineage>
        <taxon>Eukaryota</taxon>
        <taxon>Viridiplantae</taxon>
        <taxon>Streptophyta</taxon>
        <taxon>Embryophyta</taxon>
        <taxon>Tracheophyta</taxon>
        <taxon>Spermatophyta</taxon>
        <taxon>Magnoliopsida</taxon>
        <taxon>eudicotyledons</taxon>
        <taxon>Gunneridae</taxon>
        <taxon>Pentapetalae</taxon>
        <taxon>rosids</taxon>
        <taxon>fabids</taxon>
        <taxon>Malpighiales</taxon>
        <taxon>Salicaceae</taxon>
        <taxon>Saliceae</taxon>
        <taxon>Populus</taxon>
    </lineage>
</organism>
<sequence length="72" mass="8151">MITGQINLHMYTATMHLILGCIGFHYFTFFFLVCSHTAIERALSNPFQEFILTNMIPSVGAEPFSRAYSQSS</sequence>
<evidence type="ECO:0000313" key="2">
    <source>
        <dbReference type="EMBL" id="PNS92756.1"/>
    </source>
</evidence>
<dbReference type="AlphaFoldDB" id="U5FIH0"/>
<dbReference type="InParanoid" id="U5FIH0"/>
<keyword evidence="1" id="KW-0812">Transmembrane</keyword>
<gene>
    <name evidence="2" type="ORF">POPTR_018G052000</name>
</gene>
<reference evidence="2 3" key="1">
    <citation type="journal article" date="2006" name="Science">
        <title>The genome of black cottonwood, Populus trichocarpa (Torr. &amp; Gray).</title>
        <authorList>
            <person name="Tuskan G.A."/>
            <person name="Difazio S."/>
            <person name="Jansson S."/>
            <person name="Bohlmann J."/>
            <person name="Grigoriev I."/>
            <person name="Hellsten U."/>
            <person name="Putnam N."/>
            <person name="Ralph S."/>
            <person name="Rombauts S."/>
            <person name="Salamov A."/>
            <person name="Schein J."/>
            <person name="Sterck L."/>
            <person name="Aerts A."/>
            <person name="Bhalerao R.R."/>
            <person name="Bhalerao R.P."/>
            <person name="Blaudez D."/>
            <person name="Boerjan W."/>
            <person name="Brun A."/>
            <person name="Brunner A."/>
            <person name="Busov V."/>
            <person name="Campbell M."/>
            <person name="Carlson J."/>
            <person name="Chalot M."/>
            <person name="Chapman J."/>
            <person name="Chen G.L."/>
            <person name="Cooper D."/>
            <person name="Coutinho P.M."/>
            <person name="Couturier J."/>
            <person name="Covert S."/>
            <person name="Cronk Q."/>
            <person name="Cunningham R."/>
            <person name="Davis J."/>
            <person name="Degroeve S."/>
            <person name="Dejardin A."/>
            <person name="Depamphilis C."/>
            <person name="Detter J."/>
            <person name="Dirks B."/>
            <person name="Dubchak I."/>
            <person name="Duplessis S."/>
            <person name="Ehlting J."/>
            <person name="Ellis B."/>
            <person name="Gendler K."/>
            <person name="Goodstein D."/>
            <person name="Gribskov M."/>
            <person name="Grimwood J."/>
            <person name="Groover A."/>
            <person name="Gunter L."/>
            <person name="Hamberger B."/>
            <person name="Heinze B."/>
            <person name="Helariutta Y."/>
            <person name="Henrissat B."/>
            <person name="Holligan D."/>
            <person name="Holt R."/>
            <person name="Huang W."/>
            <person name="Islam-Faridi N."/>
            <person name="Jones S."/>
            <person name="Jones-Rhoades M."/>
            <person name="Jorgensen R."/>
            <person name="Joshi C."/>
            <person name="Kangasjarvi J."/>
            <person name="Karlsson J."/>
            <person name="Kelleher C."/>
            <person name="Kirkpatrick R."/>
            <person name="Kirst M."/>
            <person name="Kohler A."/>
            <person name="Kalluri U."/>
            <person name="Larimer F."/>
            <person name="Leebens-Mack J."/>
            <person name="Leple J.C."/>
            <person name="Locascio P."/>
            <person name="Lou Y."/>
            <person name="Lucas S."/>
            <person name="Martin F."/>
            <person name="Montanini B."/>
            <person name="Napoli C."/>
            <person name="Nelson D.R."/>
            <person name="Nelson C."/>
            <person name="Nieminen K."/>
            <person name="Nilsson O."/>
            <person name="Pereda V."/>
            <person name="Peter G."/>
            <person name="Philippe R."/>
            <person name="Pilate G."/>
            <person name="Poliakov A."/>
            <person name="Razumovskaya J."/>
            <person name="Richardson P."/>
            <person name="Rinaldi C."/>
            <person name="Ritland K."/>
            <person name="Rouze P."/>
            <person name="Ryaboy D."/>
            <person name="Schmutz J."/>
            <person name="Schrader J."/>
            <person name="Segerman B."/>
            <person name="Shin H."/>
            <person name="Siddiqui A."/>
            <person name="Sterky F."/>
            <person name="Terry A."/>
            <person name="Tsai C.J."/>
            <person name="Uberbacher E."/>
            <person name="Unneberg P."/>
            <person name="Vahala J."/>
            <person name="Wall K."/>
            <person name="Wessler S."/>
            <person name="Yang G."/>
            <person name="Yin T."/>
            <person name="Douglas C."/>
            <person name="Marra M."/>
            <person name="Sandberg G."/>
            <person name="Van de Peer Y."/>
            <person name="Rokhsar D."/>
        </authorList>
    </citation>
    <scope>NUCLEOTIDE SEQUENCE [LARGE SCALE GENOMIC DNA]</scope>
    <source>
        <strain evidence="3">cv. Nisqually</strain>
    </source>
</reference>
<proteinExistence type="predicted"/>
<evidence type="ECO:0000313" key="3">
    <source>
        <dbReference type="Proteomes" id="UP000006729"/>
    </source>
</evidence>
<evidence type="ECO:0000256" key="1">
    <source>
        <dbReference type="SAM" id="Phobius"/>
    </source>
</evidence>
<dbReference type="HOGENOM" id="CLU_2726922_0_0_1"/>
<name>U5FIH0_POPTR</name>
<keyword evidence="3" id="KW-1185">Reference proteome</keyword>
<feature type="transmembrane region" description="Helical" evidence="1">
    <location>
        <begin position="15"/>
        <end position="34"/>
    </location>
</feature>
<accession>U5FIH0</accession>
<dbReference type="EMBL" id="CM009307">
    <property type="protein sequence ID" value="PNS92756.1"/>
    <property type="molecule type" value="Genomic_DNA"/>
</dbReference>
<dbReference type="Proteomes" id="UP000006729">
    <property type="component" value="Chromosome 18"/>
</dbReference>
<protein>
    <submittedName>
        <fullName evidence="2">Uncharacterized protein</fullName>
    </submittedName>
</protein>
<keyword evidence="1" id="KW-1133">Transmembrane helix</keyword>
<keyword evidence="1" id="KW-0472">Membrane</keyword>